<dbReference type="AlphaFoldDB" id="A0A838XH33"/>
<accession>A0A838XH33</accession>
<comment type="caution">
    <text evidence="2">The sequence shown here is derived from an EMBL/GenBank/DDBJ whole genome shotgun (WGS) entry which is preliminary data.</text>
</comment>
<dbReference type="Pfam" id="PF16951">
    <property type="entry name" value="MaAIMP_sms"/>
    <property type="match status" value="1"/>
</dbReference>
<keyword evidence="3" id="KW-1185">Reference proteome</keyword>
<reference evidence="2 3" key="1">
    <citation type="submission" date="2020-07" db="EMBL/GenBank/DDBJ databases">
        <title>Draft genome and description of Aeromicrobium phoceense strain Marseille-Q0843 isolated from healthy skin swab.</title>
        <authorList>
            <person name="Boxberger M."/>
            <person name="La Scola B."/>
        </authorList>
    </citation>
    <scope>NUCLEOTIDE SEQUENCE [LARGE SCALE GENOMIC DNA]</scope>
    <source>
        <strain evidence="2 3">Marseille-Q0843</strain>
    </source>
</reference>
<name>A0A838XH33_9ACTN</name>
<dbReference type="Proteomes" id="UP000550354">
    <property type="component" value="Unassembled WGS sequence"/>
</dbReference>
<proteinExistence type="predicted"/>
<sequence length="42" mass="4602">MNAEAITMMIVAMVALWGGLALAIFNLTRHDGADAEDFHRDL</sequence>
<dbReference type="NCBIfam" id="NF033493">
    <property type="entry name" value="MetS_like_NSS"/>
    <property type="match status" value="1"/>
</dbReference>
<dbReference type="EMBL" id="JACEOG010000002">
    <property type="protein sequence ID" value="MBA4609895.1"/>
    <property type="molecule type" value="Genomic_DNA"/>
</dbReference>
<evidence type="ECO:0000256" key="1">
    <source>
        <dbReference type="SAM" id="Phobius"/>
    </source>
</evidence>
<keyword evidence="1" id="KW-0812">Transmembrane</keyword>
<dbReference type="RefSeq" id="WP_181756713.1">
    <property type="nucleotide sequence ID" value="NZ_DAMCVE010000001.1"/>
</dbReference>
<keyword evidence="1" id="KW-1133">Transmembrane helix</keyword>
<protein>
    <submittedName>
        <fullName evidence="2">Methionine/alanine import family NSS transporter small subunit</fullName>
    </submittedName>
</protein>
<organism evidence="2 3">
    <name type="scientific">Aeromicrobium phoceense</name>
    <dbReference type="NCBI Taxonomy" id="2754045"/>
    <lineage>
        <taxon>Bacteria</taxon>
        <taxon>Bacillati</taxon>
        <taxon>Actinomycetota</taxon>
        <taxon>Actinomycetes</taxon>
        <taxon>Propionibacteriales</taxon>
        <taxon>Nocardioidaceae</taxon>
        <taxon>Aeromicrobium</taxon>
    </lineage>
</organism>
<gene>
    <name evidence="2" type="ORF">H1W00_15550</name>
</gene>
<keyword evidence="1" id="KW-0472">Membrane</keyword>
<feature type="transmembrane region" description="Helical" evidence="1">
    <location>
        <begin position="6"/>
        <end position="25"/>
    </location>
</feature>
<dbReference type="InterPro" id="IPR031596">
    <property type="entry name" value="MaAIMP_sms"/>
</dbReference>
<evidence type="ECO:0000313" key="2">
    <source>
        <dbReference type="EMBL" id="MBA4609895.1"/>
    </source>
</evidence>
<evidence type="ECO:0000313" key="3">
    <source>
        <dbReference type="Proteomes" id="UP000550354"/>
    </source>
</evidence>